<evidence type="ECO:0000313" key="1">
    <source>
        <dbReference type="EMBL" id="CAB4267424.1"/>
    </source>
</evidence>
<dbReference type="EMBL" id="CAEKDK010000001">
    <property type="protein sequence ID" value="CAB4267424.1"/>
    <property type="molecule type" value="Genomic_DNA"/>
</dbReference>
<dbReference type="AlphaFoldDB" id="A0A6J5TVQ5"/>
<proteinExistence type="predicted"/>
<sequence>MHHRKRQKATNAPLYDVASLRCVTVALSASGSYILHVYTKLVLVSILGPGCAFNYREAAVGFVFLKAGKSVDPCGPRGRSRLINMGLA</sequence>
<organism evidence="1 2">
    <name type="scientific">Prunus armeniaca</name>
    <name type="common">Apricot</name>
    <name type="synonym">Armeniaca vulgaris</name>
    <dbReference type="NCBI Taxonomy" id="36596"/>
    <lineage>
        <taxon>Eukaryota</taxon>
        <taxon>Viridiplantae</taxon>
        <taxon>Streptophyta</taxon>
        <taxon>Embryophyta</taxon>
        <taxon>Tracheophyta</taxon>
        <taxon>Spermatophyta</taxon>
        <taxon>Magnoliopsida</taxon>
        <taxon>eudicotyledons</taxon>
        <taxon>Gunneridae</taxon>
        <taxon>Pentapetalae</taxon>
        <taxon>rosids</taxon>
        <taxon>fabids</taxon>
        <taxon>Rosales</taxon>
        <taxon>Rosaceae</taxon>
        <taxon>Amygdaloideae</taxon>
        <taxon>Amygdaleae</taxon>
        <taxon>Prunus</taxon>
    </lineage>
</organism>
<accession>A0A6J5TVQ5</accession>
<gene>
    <name evidence="1" type="ORF">CURHAP_LOCUS10094</name>
</gene>
<evidence type="ECO:0000313" key="2">
    <source>
        <dbReference type="Proteomes" id="UP000507222"/>
    </source>
</evidence>
<reference evidence="1 2" key="1">
    <citation type="submission" date="2020-05" db="EMBL/GenBank/DDBJ databases">
        <authorList>
            <person name="Campoy J."/>
            <person name="Schneeberger K."/>
            <person name="Spophaly S."/>
        </authorList>
    </citation>
    <scope>NUCLEOTIDE SEQUENCE [LARGE SCALE GENOMIC DNA]</scope>
    <source>
        <strain evidence="1">PruArmRojPasFocal</strain>
    </source>
</reference>
<protein>
    <submittedName>
        <fullName evidence="1">Uncharacterized protein</fullName>
    </submittedName>
</protein>
<dbReference type="Proteomes" id="UP000507222">
    <property type="component" value="Unassembled WGS sequence"/>
</dbReference>
<name>A0A6J5TVQ5_PRUAR</name>